<keyword evidence="1" id="KW-1133">Transmembrane helix</keyword>
<gene>
    <name evidence="2" type="ORF">CUMW_255510</name>
</gene>
<accession>A0A2H5QRR1</accession>
<reference evidence="2 3" key="1">
    <citation type="journal article" date="2017" name="Front. Genet.">
        <title>Draft sequencing of the heterozygous diploid genome of Satsuma (Citrus unshiu Marc.) using a hybrid assembly approach.</title>
        <authorList>
            <person name="Shimizu T."/>
            <person name="Tanizawa Y."/>
            <person name="Mochizuki T."/>
            <person name="Nagasaki H."/>
            <person name="Yoshioka T."/>
            <person name="Toyoda A."/>
            <person name="Fujiyama A."/>
            <person name="Kaminuma E."/>
            <person name="Nakamura Y."/>
        </authorList>
    </citation>
    <scope>NUCLEOTIDE SEQUENCE [LARGE SCALE GENOMIC DNA]</scope>
    <source>
        <strain evidence="3">cv. Miyagawa wase</strain>
    </source>
</reference>
<protein>
    <submittedName>
        <fullName evidence="2">Uncharacterized protein</fullName>
    </submittedName>
</protein>
<comment type="caution">
    <text evidence="2">The sequence shown here is derived from an EMBL/GenBank/DDBJ whole genome shotgun (WGS) entry which is preliminary data.</text>
</comment>
<dbReference type="Proteomes" id="UP000236630">
    <property type="component" value="Unassembled WGS sequence"/>
</dbReference>
<feature type="transmembrane region" description="Helical" evidence="1">
    <location>
        <begin position="27"/>
        <end position="49"/>
    </location>
</feature>
<sequence length="115" mass="13627">MALTGCPTVKHIRRNHVRVDCERLHSMLMLLLIYFLILLLYALNCLTMQDKFAKGHGPKRLICQMHQSEILKFCLISLLVLHVFKSFSHIQNYVSIIKNEVQYKRGHRDMRNIDY</sequence>
<proteinExistence type="predicted"/>
<keyword evidence="1" id="KW-0812">Transmembrane</keyword>
<evidence type="ECO:0000256" key="1">
    <source>
        <dbReference type="SAM" id="Phobius"/>
    </source>
</evidence>
<evidence type="ECO:0000313" key="2">
    <source>
        <dbReference type="EMBL" id="GAY67310.1"/>
    </source>
</evidence>
<dbReference type="EMBL" id="BDQV01000686">
    <property type="protein sequence ID" value="GAY67310.1"/>
    <property type="molecule type" value="Genomic_DNA"/>
</dbReference>
<organism evidence="2 3">
    <name type="scientific">Citrus unshiu</name>
    <name type="common">Satsuma mandarin</name>
    <name type="synonym">Citrus nobilis var. unshiu</name>
    <dbReference type="NCBI Taxonomy" id="55188"/>
    <lineage>
        <taxon>Eukaryota</taxon>
        <taxon>Viridiplantae</taxon>
        <taxon>Streptophyta</taxon>
        <taxon>Embryophyta</taxon>
        <taxon>Tracheophyta</taxon>
        <taxon>Spermatophyta</taxon>
        <taxon>Magnoliopsida</taxon>
        <taxon>eudicotyledons</taxon>
        <taxon>Gunneridae</taxon>
        <taxon>Pentapetalae</taxon>
        <taxon>rosids</taxon>
        <taxon>malvids</taxon>
        <taxon>Sapindales</taxon>
        <taxon>Rutaceae</taxon>
        <taxon>Aurantioideae</taxon>
        <taxon>Citrus</taxon>
    </lineage>
</organism>
<keyword evidence="1" id="KW-0472">Membrane</keyword>
<keyword evidence="3" id="KW-1185">Reference proteome</keyword>
<name>A0A2H5QRR1_CITUN</name>
<evidence type="ECO:0000313" key="3">
    <source>
        <dbReference type="Proteomes" id="UP000236630"/>
    </source>
</evidence>
<dbReference type="AlphaFoldDB" id="A0A2H5QRR1"/>